<dbReference type="SUPFAM" id="SSF81452">
    <property type="entry name" value="Cytochrome c oxidase subunit III-like"/>
    <property type="match status" value="1"/>
</dbReference>
<dbReference type="GO" id="GO:0019646">
    <property type="term" value="P:aerobic electron transport chain"/>
    <property type="evidence" value="ECO:0007669"/>
    <property type="project" value="InterPro"/>
</dbReference>
<name>A0A1L0A5H9_9GAMM</name>
<dbReference type="InterPro" id="IPR000298">
    <property type="entry name" value="Cyt_c_oxidase-like_su3"/>
</dbReference>
<comment type="similarity">
    <text evidence="2 6">Belongs to the cytochrome c oxidase subunit 3 family.</text>
</comment>
<dbReference type="Proteomes" id="UP000183794">
    <property type="component" value="Unassembled WGS sequence"/>
</dbReference>
<dbReference type="GO" id="GO:0004129">
    <property type="term" value="F:cytochrome-c oxidase activity"/>
    <property type="evidence" value="ECO:0007669"/>
    <property type="project" value="InterPro"/>
</dbReference>
<keyword evidence="5 7" id="KW-0472">Membrane</keyword>
<dbReference type="PROSITE" id="PS50253">
    <property type="entry name" value="COX3"/>
    <property type="match status" value="1"/>
</dbReference>
<feature type="transmembrane region" description="Helical" evidence="7">
    <location>
        <begin position="192"/>
        <end position="217"/>
    </location>
</feature>
<evidence type="ECO:0000256" key="2">
    <source>
        <dbReference type="ARBA" id="ARBA00010581"/>
    </source>
</evidence>
<evidence type="ECO:0000256" key="6">
    <source>
        <dbReference type="RuleBase" id="RU003376"/>
    </source>
</evidence>
<evidence type="ECO:0000256" key="7">
    <source>
        <dbReference type="SAM" id="Phobius"/>
    </source>
</evidence>
<dbReference type="OrthoDB" id="9808200at2"/>
<gene>
    <name evidence="9" type="ORF">NVI5450_3490</name>
</gene>
<dbReference type="InterPro" id="IPR035973">
    <property type="entry name" value="Cyt_c_oxidase_su3-like_sf"/>
</dbReference>
<accession>A0A1L0A5H9</accession>
<dbReference type="GO" id="GO:0005886">
    <property type="term" value="C:plasma membrane"/>
    <property type="evidence" value="ECO:0007669"/>
    <property type="project" value="UniProtKB-SubCell"/>
</dbReference>
<feature type="transmembrane region" description="Helical" evidence="7">
    <location>
        <begin position="157"/>
        <end position="180"/>
    </location>
</feature>
<feature type="domain" description="Heme-copper oxidase subunit III family profile" evidence="8">
    <location>
        <begin position="1"/>
        <end position="222"/>
    </location>
</feature>
<dbReference type="Gene3D" id="1.20.120.80">
    <property type="entry name" value="Cytochrome c oxidase, subunit III, four-helix bundle"/>
    <property type="match status" value="1"/>
</dbReference>
<sequence>MNIIRQLLSKPWLSDDADISESYNQTQCLKVTQTESTKTALVFFLMVVTVVFFLISITFLSRSQYSDFTALAGPPWLPFSNPITLWVNSVFLLLASISIRFAATTKPINESVGHTRMVLALCLTGLFSCLFLIGQLLVWQQLAASGFAVNGNPANSYFYLFTGIHGLHLAGGFVALIRVVMTFVKHTDSERLTANLGLCVWYWHYLFIVWMLLFALLTATPDTYKTIALLCGF</sequence>
<evidence type="ECO:0000256" key="4">
    <source>
        <dbReference type="ARBA" id="ARBA00022989"/>
    </source>
</evidence>
<dbReference type="Pfam" id="PF00510">
    <property type="entry name" value="COX3"/>
    <property type="match status" value="1"/>
</dbReference>
<dbReference type="AlphaFoldDB" id="A0A1L0A5H9"/>
<feature type="transmembrane region" description="Helical" evidence="7">
    <location>
        <begin position="115"/>
        <end position="137"/>
    </location>
</feature>
<evidence type="ECO:0000256" key="1">
    <source>
        <dbReference type="ARBA" id="ARBA00004141"/>
    </source>
</evidence>
<dbReference type="PANTHER" id="PTHR11403">
    <property type="entry name" value="CYTOCHROME C OXIDASE SUBUNIT III"/>
    <property type="match status" value="1"/>
</dbReference>
<protein>
    <submittedName>
        <fullName evidence="9">Cytochrome c oxidase subunit III</fullName>
    </submittedName>
</protein>
<dbReference type="InterPro" id="IPR024791">
    <property type="entry name" value="Cyt_c/ubiquinol_Oxase_su3"/>
</dbReference>
<proteinExistence type="inferred from homology"/>
<feature type="transmembrane region" description="Helical" evidence="7">
    <location>
        <begin position="40"/>
        <end position="63"/>
    </location>
</feature>
<organism evidence="9 10">
    <name type="scientific">Moritella viscosa</name>
    <dbReference type="NCBI Taxonomy" id="80854"/>
    <lineage>
        <taxon>Bacteria</taxon>
        <taxon>Pseudomonadati</taxon>
        <taxon>Pseudomonadota</taxon>
        <taxon>Gammaproteobacteria</taxon>
        <taxon>Alteromonadales</taxon>
        <taxon>Moritellaceae</taxon>
        <taxon>Moritella</taxon>
    </lineage>
</organism>
<keyword evidence="3 6" id="KW-0812">Transmembrane</keyword>
<dbReference type="EMBL" id="FPLD01000097">
    <property type="protein sequence ID" value="SGZ09720.1"/>
    <property type="molecule type" value="Genomic_DNA"/>
</dbReference>
<feature type="transmembrane region" description="Helical" evidence="7">
    <location>
        <begin position="83"/>
        <end position="103"/>
    </location>
</feature>
<evidence type="ECO:0000313" key="9">
    <source>
        <dbReference type="EMBL" id="SGZ09720.1"/>
    </source>
</evidence>
<evidence type="ECO:0000256" key="3">
    <source>
        <dbReference type="ARBA" id="ARBA00022692"/>
    </source>
</evidence>
<evidence type="ECO:0000313" key="10">
    <source>
        <dbReference type="Proteomes" id="UP000183794"/>
    </source>
</evidence>
<reference evidence="9 10" key="1">
    <citation type="submission" date="2016-11" db="EMBL/GenBank/DDBJ databases">
        <authorList>
            <person name="Jaros S."/>
            <person name="Januszkiewicz K."/>
            <person name="Wedrychowicz H."/>
        </authorList>
    </citation>
    <scope>NUCLEOTIDE SEQUENCE [LARGE SCALE GENOMIC DNA]</scope>
    <source>
        <strain evidence="9">NVI 5450</strain>
    </source>
</reference>
<comment type="subcellular location">
    <subcellularLocation>
        <location evidence="6">Cell membrane</location>
        <topology evidence="6">Multi-pass membrane protein</topology>
    </subcellularLocation>
    <subcellularLocation>
        <location evidence="1">Membrane</location>
        <topology evidence="1">Multi-pass membrane protein</topology>
    </subcellularLocation>
</comment>
<dbReference type="RefSeq" id="WP_082287468.1">
    <property type="nucleotide sequence ID" value="NZ_CAWRBC010000054.1"/>
</dbReference>
<keyword evidence="4 7" id="KW-1133">Transmembrane helix</keyword>
<evidence type="ECO:0000256" key="5">
    <source>
        <dbReference type="ARBA" id="ARBA00023136"/>
    </source>
</evidence>
<dbReference type="PANTHER" id="PTHR11403:SF10">
    <property type="entry name" value="CYTOCHROME C OXIDASE"/>
    <property type="match status" value="1"/>
</dbReference>
<dbReference type="InterPro" id="IPR013833">
    <property type="entry name" value="Cyt_c_oxidase_su3_a-hlx"/>
</dbReference>
<evidence type="ECO:0000259" key="8">
    <source>
        <dbReference type="PROSITE" id="PS50253"/>
    </source>
</evidence>